<protein>
    <submittedName>
        <fullName evidence="1">Uncharacterized protein</fullName>
    </submittedName>
</protein>
<name>A0AAE0T412_9BIVA</name>
<dbReference type="Proteomes" id="UP001195483">
    <property type="component" value="Unassembled WGS sequence"/>
</dbReference>
<reference evidence="1" key="1">
    <citation type="journal article" date="2021" name="Genome Biol. Evol.">
        <title>A High-Quality Reference Genome for a Parasitic Bivalve with Doubly Uniparental Inheritance (Bivalvia: Unionida).</title>
        <authorList>
            <person name="Smith C.H."/>
        </authorList>
    </citation>
    <scope>NUCLEOTIDE SEQUENCE</scope>
    <source>
        <strain evidence="1">CHS0354</strain>
    </source>
</reference>
<sequence length="96" mass="10595">MSSCDVVQSAGTEQGAISSIDIVQLEWNKASNIPDPDPDPLEGRAIVQNNTMDAYAGKVELTAKEIEYIETKPAEETDKWKSAEQTILVQKKKKET</sequence>
<keyword evidence="2" id="KW-1185">Reference proteome</keyword>
<dbReference type="EMBL" id="JAEAOA010002119">
    <property type="protein sequence ID" value="KAK3603191.1"/>
    <property type="molecule type" value="Genomic_DNA"/>
</dbReference>
<proteinExistence type="predicted"/>
<evidence type="ECO:0000313" key="2">
    <source>
        <dbReference type="Proteomes" id="UP001195483"/>
    </source>
</evidence>
<dbReference type="AlphaFoldDB" id="A0AAE0T412"/>
<accession>A0AAE0T412</accession>
<reference evidence="1" key="3">
    <citation type="submission" date="2023-05" db="EMBL/GenBank/DDBJ databases">
        <authorList>
            <person name="Smith C.H."/>
        </authorList>
    </citation>
    <scope>NUCLEOTIDE SEQUENCE</scope>
    <source>
        <strain evidence="1">CHS0354</strain>
        <tissue evidence="1">Mantle</tissue>
    </source>
</reference>
<organism evidence="1 2">
    <name type="scientific">Potamilus streckersoni</name>
    <dbReference type="NCBI Taxonomy" id="2493646"/>
    <lineage>
        <taxon>Eukaryota</taxon>
        <taxon>Metazoa</taxon>
        <taxon>Spiralia</taxon>
        <taxon>Lophotrochozoa</taxon>
        <taxon>Mollusca</taxon>
        <taxon>Bivalvia</taxon>
        <taxon>Autobranchia</taxon>
        <taxon>Heteroconchia</taxon>
        <taxon>Palaeoheterodonta</taxon>
        <taxon>Unionida</taxon>
        <taxon>Unionoidea</taxon>
        <taxon>Unionidae</taxon>
        <taxon>Ambleminae</taxon>
        <taxon>Lampsilini</taxon>
        <taxon>Potamilus</taxon>
    </lineage>
</organism>
<comment type="caution">
    <text evidence="1">The sequence shown here is derived from an EMBL/GenBank/DDBJ whole genome shotgun (WGS) entry which is preliminary data.</text>
</comment>
<evidence type="ECO:0000313" key="1">
    <source>
        <dbReference type="EMBL" id="KAK3603191.1"/>
    </source>
</evidence>
<gene>
    <name evidence="1" type="ORF">CHS0354_036114</name>
</gene>
<reference evidence="1" key="2">
    <citation type="journal article" date="2021" name="Genome Biol. Evol.">
        <title>Developing a high-quality reference genome for a parasitic bivalve with doubly uniparental inheritance (Bivalvia: Unionida).</title>
        <authorList>
            <person name="Smith C.H."/>
        </authorList>
    </citation>
    <scope>NUCLEOTIDE SEQUENCE</scope>
    <source>
        <strain evidence="1">CHS0354</strain>
        <tissue evidence="1">Mantle</tissue>
    </source>
</reference>